<reference evidence="1 4" key="3">
    <citation type="journal article" date="2019" name="Nat. Med.">
        <title>A library of human gut bacterial isolates paired with longitudinal multiomics data enables mechanistic microbiome research.</title>
        <authorList>
            <person name="Poyet M."/>
            <person name="Groussin M."/>
            <person name="Gibbons S.M."/>
            <person name="Avila-Pacheco J."/>
            <person name="Jiang X."/>
            <person name="Kearney S.M."/>
            <person name="Perrotta A.R."/>
            <person name="Berdy B."/>
            <person name="Zhao S."/>
            <person name="Lieberman T.D."/>
            <person name="Swanson P.K."/>
            <person name="Smith M."/>
            <person name="Roesemann S."/>
            <person name="Alexander J.E."/>
            <person name="Rich S.A."/>
            <person name="Livny J."/>
            <person name="Vlamakis H."/>
            <person name="Clish C."/>
            <person name="Bullock K."/>
            <person name="Deik A."/>
            <person name="Scott J."/>
            <person name="Pierce K.A."/>
            <person name="Xavier R.J."/>
            <person name="Alm E.J."/>
        </authorList>
    </citation>
    <scope>NUCLEOTIDE SEQUENCE [LARGE SCALE GENOMIC DNA]</scope>
    <source>
        <strain evidence="1 4">BIOML-A2</strain>
    </source>
</reference>
<dbReference type="AlphaFoldDB" id="A0AAQ1MES5"/>
<dbReference type="EMBL" id="WWVX01000010">
    <property type="protein sequence ID" value="MZL70770.1"/>
    <property type="molecule type" value="Genomic_DNA"/>
</dbReference>
<dbReference type="EMBL" id="FQVY01000003">
    <property type="protein sequence ID" value="SHG30535.1"/>
    <property type="molecule type" value="Genomic_DNA"/>
</dbReference>
<evidence type="ECO:0000313" key="3">
    <source>
        <dbReference type="Proteomes" id="UP000184089"/>
    </source>
</evidence>
<reference evidence="2" key="1">
    <citation type="submission" date="2016-11" db="EMBL/GenBank/DDBJ databases">
        <authorList>
            <person name="Varghese N."/>
            <person name="Submissions S."/>
        </authorList>
    </citation>
    <scope>NUCLEOTIDE SEQUENCE</scope>
    <source>
        <strain evidence="2">DSM 4029</strain>
    </source>
</reference>
<proteinExistence type="predicted"/>
<sequence length="75" mass="8097">MSATRKYAAAFVFTLAALMVTLAMGVAYLNTYRMVHGPVSIPQIDVIPYIKEGAALLWKAAPSGLRLLVAALFQL</sequence>
<organism evidence="2 3">
    <name type="scientific">Bittarella massiliensis</name>
    <name type="common">ex Durand et al. 2017</name>
    <dbReference type="NCBI Taxonomy" id="1720313"/>
    <lineage>
        <taxon>Bacteria</taxon>
        <taxon>Bacillati</taxon>
        <taxon>Bacillota</taxon>
        <taxon>Clostridia</taxon>
        <taxon>Eubacteriales</taxon>
        <taxon>Oscillospiraceae</taxon>
        <taxon>Bittarella (ex Durand et al. 2017)</taxon>
    </lineage>
</organism>
<comment type="caution">
    <text evidence="2">The sequence shown here is derived from an EMBL/GenBank/DDBJ whole genome shotgun (WGS) entry which is preliminary data.</text>
</comment>
<dbReference type="Proteomes" id="UP000184089">
    <property type="component" value="Unassembled WGS sequence"/>
</dbReference>
<accession>A0AAQ1MES5</accession>
<name>A0AAQ1MES5_9FIRM</name>
<evidence type="ECO:0000313" key="4">
    <source>
        <dbReference type="Proteomes" id="UP000474718"/>
    </source>
</evidence>
<dbReference type="Proteomes" id="UP000474718">
    <property type="component" value="Unassembled WGS sequence"/>
</dbReference>
<keyword evidence="4" id="KW-1185">Reference proteome</keyword>
<gene>
    <name evidence="1" type="ORF">GT747_13520</name>
    <name evidence="2" type="ORF">SAMN05444424_2048</name>
</gene>
<evidence type="ECO:0000313" key="2">
    <source>
        <dbReference type="EMBL" id="SHG30535.1"/>
    </source>
</evidence>
<reference evidence="3" key="2">
    <citation type="submission" date="2016-11" db="EMBL/GenBank/DDBJ databases">
        <authorList>
            <person name="Jaros S."/>
            <person name="Januszkiewicz K."/>
            <person name="Wedrychowicz H."/>
        </authorList>
    </citation>
    <scope>NUCLEOTIDE SEQUENCE [LARGE SCALE GENOMIC DNA]</scope>
    <source>
        <strain evidence="3">DSM 4029</strain>
    </source>
</reference>
<dbReference type="RefSeq" id="WP_044992592.1">
    <property type="nucleotide sequence ID" value="NZ_FQVY01000003.1"/>
</dbReference>
<protein>
    <submittedName>
        <fullName evidence="2">Uncharacterized protein</fullName>
    </submittedName>
</protein>
<evidence type="ECO:0000313" key="1">
    <source>
        <dbReference type="EMBL" id="MZL70770.1"/>
    </source>
</evidence>